<comment type="pathway">
    <text evidence="9 10">Porphyrin-containing compound metabolism; protoheme biosynthesis; protoheme from protoporphyrin-IX: step 1/1.</text>
</comment>
<comment type="catalytic activity">
    <reaction evidence="8">
        <text>Fe-coproporphyrin III + 2 H(+) = coproporphyrin III + Fe(2+)</text>
        <dbReference type="Rhea" id="RHEA:49572"/>
        <dbReference type="ChEBI" id="CHEBI:15378"/>
        <dbReference type="ChEBI" id="CHEBI:29033"/>
        <dbReference type="ChEBI" id="CHEBI:68438"/>
        <dbReference type="ChEBI" id="CHEBI:131725"/>
        <dbReference type="EC" id="4.99.1.9"/>
    </reaction>
    <physiologicalReaction direction="right-to-left" evidence="8">
        <dbReference type="Rhea" id="RHEA:49574"/>
    </physiologicalReaction>
</comment>
<dbReference type="SUPFAM" id="SSF53800">
    <property type="entry name" value="Chelatase"/>
    <property type="match status" value="1"/>
</dbReference>
<evidence type="ECO:0000256" key="5">
    <source>
        <dbReference type="ARBA" id="ARBA00023133"/>
    </source>
</evidence>
<keyword evidence="3 9" id="KW-0479">Metal-binding</keyword>
<evidence type="ECO:0000256" key="7">
    <source>
        <dbReference type="ARBA" id="ARBA00023244"/>
    </source>
</evidence>
<evidence type="ECO:0000256" key="4">
    <source>
        <dbReference type="ARBA" id="ARBA00023004"/>
    </source>
</evidence>
<dbReference type="HAMAP" id="MF_00323">
    <property type="entry name" value="Ferrochelatase"/>
    <property type="match status" value="1"/>
</dbReference>
<feature type="binding site" evidence="9">
    <location>
        <position position="195"/>
    </location>
    <ligand>
        <name>Fe(2+)</name>
        <dbReference type="ChEBI" id="CHEBI:29033"/>
    </ligand>
</feature>
<dbReference type="Proteomes" id="UP001158598">
    <property type="component" value="Chromosome"/>
</dbReference>
<organism evidence="11 12">
    <name type="scientific">Methylococcus capsulatus</name>
    <dbReference type="NCBI Taxonomy" id="414"/>
    <lineage>
        <taxon>Bacteria</taxon>
        <taxon>Pseudomonadati</taxon>
        <taxon>Pseudomonadota</taxon>
        <taxon>Gammaproteobacteria</taxon>
        <taxon>Methylococcales</taxon>
        <taxon>Methylococcaceae</taxon>
        <taxon>Methylococcus</taxon>
    </lineage>
</organism>
<dbReference type="PANTHER" id="PTHR11108">
    <property type="entry name" value="FERROCHELATASE"/>
    <property type="match status" value="1"/>
</dbReference>
<accession>A0AA35XUP8</accession>
<gene>
    <name evidence="9 11" type="primary">hemH</name>
    <name evidence="11" type="ORF">MCNOR_2966</name>
</gene>
<comment type="subcellular location">
    <subcellularLocation>
        <location evidence="9 10">Cytoplasm</location>
    </subcellularLocation>
</comment>
<dbReference type="GO" id="GO:0005737">
    <property type="term" value="C:cytoplasm"/>
    <property type="evidence" value="ECO:0007669"/>
    <property type="project" value="UniProtKB-SubCell"/>
</dbReference>
<dbReference type="InterPro" id="IPR033659">
    <property type="entry name" value="Ferrochelatase_N"/>
</dbReference>
<dbReference type="RefSeq" id="WP_017365351.1">
    <property type="nucleotide sequence ID" value="NZ_OX458332.1"/>
</dbReference>
<proteinExistence type="inferred from homology"/>
<dbReference type="NCBIfam" id="TIGR00109">
    <property type="entry name" value="hemH"/>
    <property type="match status" value="1"/>
</dbReference>
<evidence type="ECO:0000313" key="11">
    <source>
        <dbReference type="EMBL" id="CAI8875958.1"/>
    </source>
</evidence>
<sequence length="325" mass="36821">MHPTAARTGVLLINLGTPEAPTPKAVRRYLREFLSDPRVVEIPRVLWWPILNLVVLRTRSRKSAHAYRTIWTERGSPLLAYTQDLRDRLAADGRFAAVEIAMRYGNPSVRLKLEELRNRVETIVVLPLYPQYSAATTGSAFDAVCDTLKTWRHIPSLHFIGDYHRSPKYLEAVAASIRSFWQEHGRPERLVFSFHGLPKRCIDRGDPYASQCQATAQGIARLLDLSDDEWLLAYQSRFGRAEWLRPYCIDTLRELPSQGIRHVDVVCPGFAVDCLETLEEIAIANRNEFLGAGGKNYRYIPALNASRAHADTLIGLLEPYLALTA</sequence>
<dbReference type="AlphaFoldDB" id="A0AA35XUP8"/>
<evidence type="ECO:0000256" key="2">
    <source>
        <dbReference type="ARBA" id="ARBA00022490"/>
    </source>
</evidence>
<keyword evidence="7 9" id="KW-0627">Porphyrin biosynthesis</keyword>
<evidence type="ECO:0000256" key="8">
    <source>
        <dbReference type="ARBA" id="ARBA00024536"/>
    </source>
</evidence>
<dbReference type="FunFam" id="3.40.50.1400:FF:000002">
    <property type="entry name" value="Ferrochelatase"/>
    <property type="match status" value="1"/>
</dbReference>
<protein>
    <recommendedName>
        <fullName evidence="9 10">Ferrochelatase</fullName>
        <ecNumber evidence="9 10">4.98.1.1</ecNumber>
    </recommendedName>
    <alternativeName>
        <fullName evidence="9">Heme synthase</fullName>
    </alternativeName>
    <alternativeName>
        <fullName evidence="9">Protoheme ferro-lyase</fullName>
    </alternativeName>
</protein>
<keyword evidence="6 9" id="KW-0456">Lyase</keyword>
<dbReference type="InterPro" id="IPR033644">
    <property type="entry name" value="Ferrochelatase_C"/>
</dbReference>
<evidence type="ECO:0000256" key="10">
    <source>
        <dbReference type="RuleBase" id="RU000607"/>
    </source>
</evidence>
<dbReference type="CDD" id="cd00419">
    <property type="entry name" value="Ferrochelatase_C"/>
    <property type="match status" value="1"/>
</dbReference>
<dbReference type="InterPro" id="IPR001015">
    <property type="entry name" value="Ferrochelatase"/>
</dbReference>
<comment type="similarity">
    <text evidence="1 9 10">Belongs to the ferrochelatase family.</text>
</comment>
<evidence type="ECO:0000256" key="9">
    <source>
        <dbReference type="HAMAP-Rule" id="MF_00323"/>
    </source>
</evidence>
<dbReference type="Pfam" id="PF00762">
    <property type="entry name" value="Ferrochelatase"/>
    <property type="match status" value="1"/>
</dbReference>
<keyword evidence="2 9" id="KW-0963">Cytoplasm</keyword>
<dbReference type="InterPro" id="IPR019772">
    <property type="entry name" value="Ferrochelatase_AS"/>
</dbReference>
<comment type="catalytic activity">
    <reaction evidence="9 10">
        <text>heme b + 2 H(+) = protoporphyrin IX + Fe(2+)</text>
        <dbReference type="Rhea" id="RHEA:22584"/>
        <dbReference type="ChEBI" id="CHEBI:15378"/>
        <dbReference type="ChEBI" id="CHEBI:29033"/>
        <dbReference type="ChEBI" id="CHEBI:57306"/>
        <dbReference type="ChEBI" id="CHEBI:60344"/>
        <dbReference type="EC" id="4.98.1.1"/>
    </reaction>
</comment>
<feature type="binding site" evidence="9">
    <location>
        <position position="276"/>
    </location>
    <ligand>
        <name>Fe(2+)</name>
        <dbReference type="ChEBI" id="CHEBI:29033"/>
    </ligand>
</feature>
<evidence type="ECO:0000313" key="12">
    <source>
        <dbReference type="Proteomes" id="UP001158598"/>
    </source>
</evidence>
<dbReference type="GO" id="GO:0006783">
    <property type="term" value="P:heme biosynthetic process"/>
    <property type="evidence" value="ECO:0007669"/>
    <property type="project" value="UniProtKB-UniRule"/>
</dbReference>
<comment type="function">
    <text evidence="9 10">Catalyzes the ferrous insertion into protoporphyrin IX.</text>
</comment>
<reference evidence="11" key="1">
    <citation type="submission" date="2023-03" db="EMBL/GenBank/DDBJ databases">
        <authorList>
            <person name="Pearce D."/>
        </authorList>
    </citation>
    <scope>NUCLEOTIDE SEQUENCE</scope>
    <source>
        <strain evidence="11">Mc</strain>
    </source>
</reference>
<dbReference type="EC" id="4.98.1.1" evidence="9 10"/>
<evidence type="ECO:0000256" key="6">
    <source>
        <dbReference type="ARBA" id="ARBA00023239"/>
    </source>
</evidence>
<name>A0AA35XUP8_METCP</name>
<dbReference type="PROSITE" id="PS00534">
    <property type="entry name" value="FERROCHELATASE"/>
    <property type="match status" value="1"/>
</dbReference>
<dbReference type="PANTHER" id="PTHR11108:SF1">
    <property type="entry name" value="FERROCHELATASE, MITOCHONDRIAL"/>
    <property type="match status" value="1"/>
</dbReference>
<keyword evidence="5 9" id="KW-0350">Heme biosynthesis</keyword>
<dbReference type="CDD" id="cd03411">
    <property type="entry name" value="Ferrochelatase_N"/>
    <property type="match status" value="1"/>
</dbReference>
<keyword evidence="4 9" id="KW-0408">Iron</keyword>
<evidence type="ECO:0000256" key="1">
    <source>
        <dbReference type="ARBA" id="ARBA00007718"/>
    </source>
</evidence>
<dbReference type="GO" id="GO:0004325">
    <property type="term" value="F:ferrochelatase activity"/>
    <property type="evidence" value="ECO:0007669"/>
    <property type="project" value="UniProtKB-UniRule"/>
</dbReference>
<evidence type="ECO:0000256" key="3">
    <source>
        <dbReference type="ARBA" id="ARBA00022723"/>
    </source>
</evidence>
<dbReference type="EMBL" id="OX458332">
    <property type="protein sequence ID" value="CAI8875958.1"/>
    <property type="molecule type" value="Genomic_DNA"/>
</dbReference>
<dbReference type="GO" id="GO:0046872">
    <property type="term" value="F:metal ion binding"/>
    <property type="evidence" value="ECO:0007669"/>
    <property type="project" value="UniProtKB-KW"/>
</dbReference>
<dbReference type="Gene3D" id="3.40.50.1400">
    <property type="match status" value="2"/>
</dbReference>